<keyword evidence="1" id="KW-0238">DNA-binding</keyword>
<proteinExistence type="predicted"/>
<name>A0A229UGL2_9BACL</name>
<evidence type="ECO:0000259" key="2">
    <source>
        <dbReference type="PROSITE" id="PS50943"/>
    </source>
</evidence>
<feature type="domain" description="HTH cro/C1-type" evidence="2">
    <location>
        <begin position="7"/>
        <end position="61"/>
    </location>
</feature>
<gene>
    <name evidence="3" type="ORF">CF651_30525</name>
</gene>
<evidence type="ECO:0000313" key="3">
    <source>
        <dbReference type="EMBL" id="OXM82522.1"/>
    </source>
</evidence>
<dbReference type="AlphaFoldDB" id="A0A229UGL2"/>
<organism evidence="3 4">
    <name type="scientific">Paenibacillus rigui</name>
    <dbReference type="NCBI Taxonomy" id="554312"/>
    <lineage>
        <taxon>Bacteria</taxon>
        <taxon>Bacillati</taxon>
        <taxon>Bacillota</taxon>
        <taxon>Bacilli</taxon>
        <taxon>Bacillales</taxon>
        <taxon>Paenibacillaceae</taxon>
        <taxon>Paenibacillus</taxon>
    </lineage>
</organism>
<dbReference type="GO" id="GO:0003677">
    <property type="term" value="F:DNA binding"/>
    <property type="evidence" value="ECO:0007669"/>
    <property type="project" value="UniProtKB-KW"/>
</dbReference>
<sequence>MDIGEKVRLLRKANLQNQKVFAQQVGISRGILSDIESGKSHPSTETLISLKSLFDCDLNWLLENETSTTDRDNKVFNVRISQCESEILEMIRKLDPNNRYEIEQLLRIKTNKLMERRL</sequence>
<dbReference type="PANTHER" id="PTHR46558:SF11">
    <property type="entry name" value="HTH-TYPE TRANSCRIPTIONAL REGULATOR XRE"/>
    <property type="match status" value="1"/>
</dbReference>
<dbReference type="SMART" id="SM00530">
    <property type="entry name" value="HTH_XRE"/>
    <property type="match status" value="1"/>
</dbReference>
<dbReference type="Proteomes" id="UP000215509">
    <property type="component" value="Unassembled WGS sequence"/>
</dbReference>
<evidence type="ECO:0000313" key="4">
    <source>
        <dbReference type="Proteomes" id="UP000215509"/>
    </source>
</evidence>
<dbReference type="PROSITE" id="PS50943">
    <property type="entry name" value="HTH_CROC1"/>
    <property type="match status" value="1"/>
</dbReference>
<accession>A0A229UGL2</accession>
<dbReference type="InterPro" id="IPR001387">
    <property type="entry name" value="Cro/C1-type_HTH"/>
</dbReference>
<reference evidence="3 4" key="1">
    <citation type="submission" date="2017-07" db="EMBL/GenBank/DDBJ databases">
        <title>Genome sequencing and assembly of Paenibacillus rigui.</title>
        <authorList>
            <person name="Mayilraj S."/>
        </authorList>
    </citation>
    <scope>NUCLEOTIDE SEQUENCE [LARGE SCALE GENOMIC DNA]</scope>
    <source>
        <strain evidence="3 4">JCM 16352</strain>
    </source>
</reference>
<dbReference type="Pfam" id="PF01381">
    <property type="entry name" value="HTH_3"/>
    <property type="match status" value="1"/>
</dbReference>
<dbReference type="CDD" id="cd00093">
    <property type="entry name" value="HTH_XRE"/>
    <property type="match status" value="1"/>
</dbReference>
<dbReference type="RefSeq" id="WP_094018641.1">
    <property type="nucleotide sequence ID" value="NZ_NMQW01000068.1"/>
</dbReference>
<dbReference type="Gene3D" id="1.10.260.40">
    <property type="entry name" value="lambda repressor-like DNA-binding domains"/>
    <property type="match status" value="1"/>
</dbReference>
<comment type="caution">
    <text evidence="3">The sequence shown here is derived from an EMBL/GenBank/DDBJ whole genome shotgun (WGS) entry which is preliminary data.</text>
</comment>
<protein>
    <recommendedName>
        <fullName evidence="2">HTH cro/C1-type domain-containing protein</fullName>
    </recommendedName>
</protein>
<dbReference type="OrthoDB" id="2003870at2"/>
<evidence type="ECO:0000256" key="1">
    <source>
        <dbReference type="ARBA" id="ARBA00023125"/>
    </source>
</evidence>
<keyword evidence="4" id="KW-1185">Reference proteome</keyword>
<dbReference type="EMBL" id="NMQW01000068">
    <property type="protein sequence ID" value="OXM82522.1"/>
    <property type="molecule type" value="Genomic_DNA"/>
</dbReference>
<dbReference type="InterPro" id="IPR010982">
    <property type="entry name" value="Lambda_DNA-bd_dom_sf"/>
</dbReference>
<dbReference type="SUPFAM" id="SSF47413">
    <property type="entry name" value="lambda repressor-like DNA-binding domains"/>
    <property type="match status" value="1"/>
</dbReference>
<dbReference type="PANTHER" id="PTHR46558">
    <property type="entry name" value="TRACRIPTIONAL REGULATORY PROTEIN-RELATED-RELATED"/>
    <property type="match status" value="1"/>
</dbReference>